<sequence length="92" mass="10117">MRGYMRRQERELETSYRGPPTRPKSRKPEAAKRLSCMDICARSAPSGGGRLSVCSLRSAKVGWQPWKALAGARAGSGAIQASPAVWKSKWQL</sequence>
<organism evidence="1 2">
    <name type="scientific">Zalaria obscura</name>
    <dbReference type="NCBI Taxonomy" id="2024903"/>
    <lineage>
        <taxon>Eukaryota</taxon>
        <taxon>Fungi</taxon>
        <taxon>Dikarya</taxon>
        <taxon>Ascomycota</taxon>
        <taxon>Pezizomycotina</taxon>
        <taxon>Dothideomycetes</taxon>
        <taxon>Dothideomycetidae</taxon>
        <taxon>Dothideales</taxon>
        <taxon>Zalariaceae</taxon>
        <taxon>Zalaria</taxon>
    </lineage>
</organism>
<keyword evidence="2" id="KW-1185">Reference proteome</keyword>
<name>A0ACC3S900_9PEZI</name>
<evidence type="ECO:0000313" key="2">
    <source>
        <dbReference type="Proteomes" id="UP001320706"/>
    </source>
</evidence>
<comment type="caution">
    <text evidence="1">The sequence shown here is derived from an EMBL/GenBank/DDBJ whole genome shotgun (WGS) entry which is preliminary data.</text>
</comment>
<gene>
    <name evidence="1" type="ORF">M8818_005655</name>
</gene>
<evidence type="ECO:0000313" key="1">
    <source>
        <dbReference type="EMBL" id="KAK8202129.1"/>
    </source>
</evidence>
<dbReference type="Proteomes" id="UP001320706">
    <property type="component" value="Unassembled WGS sequence"/>
</dbReference>
<proteinExistence type="predicted"/>
<dbReference type="EMBL" id="JAMKPW020000033">
    <property type="protein sequence ID" value="KAK8202129.1"/>
    <property type="molecule type" value="Genomic_DNA"/>
</dbReference>
<accession>A0ACC3S900</accession>
<reference evidence="1" key="1">
    <citation type="submission" date="2024-02" db="EMBL/GenBank/DDBJ databases">
        <title>Metagenome Assembled Genome of Zalaria obscura JY119.</title>
        <authorList>
            <person name="Vighnesh L."/>
            <person name="Jagadeeshwari U."/>
            <person name="Venkata Ramana C."/>
            <person name="Sasikala C."/>
        </authorList>
    </citation>
    <scope>NUCLEOTIDE SEQUENCE</scope>
    <source>
        <strain evidence="1">JY119</strain>
    </source>
</reference>
<protein>
    <submittedName>
        <fullName evidence="1">Uncharacterized protein</fullName>
    </submittedName>
</protein>